<name>A0A5C8HN66_9MICO</name>
<dbReference type="Gene3D" id="3.40.50.300">
    <property type="entry name" value="P-loop containing nucleotide triphosphate hydrolases"/>
    <property type="match status" value="1"/>
</dbReference>
<protein>
    <submittedName>
        <fullName evidence="3">TadA family conjugal transfer-associated ATPase</fullName>
    </submittedName>
</protein>
<dbReference type="GO" id="GO:0016887">
    <property type="term" value="F:ATP hydrolysis activity"/>
    <property type="evidence" value="ECO:0007669"/>
    <property type="project" value="InterPro"/>
</dbReference>
<dbReference type="InterPro" id="IPR027417">
    <property type="entry name" value="P-loop_NTPase"/>
</dbReference>
<dbReference type="InterPro" id="IPR022399">
    <property type="entry name" value="TadA-like_ATPase"/>
</dbReference>
<reference evidence="3 4" key="1">
    <citation type="submission" date="2019-08" db="EMBL/GenBank/DDBJ databases">
        <authorList>
            <person name="Dong K."/>
        </authorList>
    </citation>
    <scope>NUCLEOTIDE SEQUENCE [LARGE SCALE GENOMIC DNA]</scope>
    <source>
        <strain evidence="3 4">M4-8</strain>
    </source>
</reference>
<dbReference type="RefSeq" id="WP_147826588.1">
    <property type="nucleotide sequence ID" value="NZ_BAAARG010000004.1"/>
</dbReference>
<dbReference type="CDD" id="cd01130">
    <property type="entry name" value="VirB11-like_ATPase"/>
    <property type="match status" value="1"/>
</dbReference>
<gene>
    <name evidence="3" type="ORF">FVP60_12340</name>
</gene>
<sequence>MVEAFVIRAERSAAPPQQRARVLQPLARYLDDPDVTDLFINGSRGLFVDRGRGSERDESWGASEREVRDLAVALMAAGDRHIDDAHPCVDVRLEGGVRVHAVLAPIAVDGTTISIRVARMTQQSLNELASAGMLTSDQVLWLREAVRTRANFLISGAGGSGKTTLLSALLSEASPAERVLTIEDVAELRLRHPHHVALESRQATVEGAGAVSLAQLIREALRMRPDRLVVGECRGAEVRELLSALNTGHDGGAGTIHANSMTDVPTRLEALGALAGLETGALARQVVSAMDFVVHLSRGSDGTRRVDAIGSFVLEDGHLTVTRTDLDQSSNTKFAQTAAVATEPLRRTSEHHAA</sequence>
<evidence type="ECO:0000313" key="4">
    <source>
        <dbReference type="Proteomes" id="UP000321196"/>
    </source>
</evidence>
<evidence type="ECO:0000256" key="1">
    <source>
        <dbReference type="ARBA" id="ARBA00006611"/>
    </source>
</evidence>
<dbReference type="Gene3D" id="3.30.450.90">
    <property type="match status" value="1"/>
</dbReference>
<dbReference type="EMBL" id="VRSW01000005">
    <property type="protein sequence ID" value="TXK03063.1"/>
    <property type="molecule type" value="Genomic_DNA"/>
</dbReference>
<dbReference type="NCBIfam" id="TIGR03819">
    <property type="entry name" value="heli_sec_ATPase"/>
    <property type="match status" value="1"/>
</dbReference>
<evidence type="ECO:0000259" key="2">
    <source>
        <dbReference type="Pfam" id="PF00437"/>
    </source>
</evidence>
<dbReference type="PANTHER" id="PTHR30486:SF6">
    <property type="entry name" value="TYPE IV PILUS RETRACTATION ATPASE PILT"/>
    <property type="match status" value="1"/>
</dbReference>
<accession>A0A5C8HN66</accession>
<evidence type="ECO:0000313" key="3">
    <source>
        <dbReference type="EMBL" id="TXK03063.1"/>
    </source>
</evidence>
<dbReference type="SUPFAM" id="SSF52540">
    <property type="entry name" value="P-loop containing nucleoside triphosphate hydrolases"/>
    <property type="match status" value="1"/>
</dbReference>
<dbReference type="PANTHER" id="PTHR30486">
    <property type="entry name" value="TWITCHING MOTILITY PROTEIN PILT"/>
    <property type="match status" value="1"/>
</dbReference>
<dbReference type="OrthoDB" id="9810761at2"/>
<keyword evidence="4" id="KW-1185">Reference proteome</keyword>
<dbReference type="Pfam" id="PF00437">
    <property type="entry name" value="T2SSE"/>
    <property type="match status" value="1"/>
</dbReference>
<feature type="domain" description="Bacterial type II secretion system protein E" evidence="2">
    <location>
        <begin position="82"/>
        <end position="298"/>
    </location>
</feature>
<dbReference type="InterPro" id="IPR001482">
    <property type="entry name" value="T2SS/T4SS_dom"/>
</dbReference>
<dbReference type="Proteomes" id="UP000321196">
    <property type="component" value="Unassembled WGS sequence"/>
</dbReference>
<dbReference type="InterPro" id="IPR050921">
    <property type="entry name" value="T4SS_GSP_E_ATPase"/>
</dbReference>
<comment type="caution">
    <text evidence="3">The sequence shown here is derived from an EMBL/GenBank/DDBJ whole genome shotgun (WGS) entry which is preliminary data.</text>
</comment>
<comment type="similarity">
    <text evidence="1">Belongs to the GSP E family.</text>
</comment>
<organism evidence="3 4">
    <name type="scientific">Microbacterium mitrae</name>
    <dbReference type="NCBI Taxonomy" id="664640"/>
    <lineage>
        <taxon>Bacteria</taxon>
        <taxon>Bacillati</taxon>
        <taxon>Actinomycetota</taxon>
        <taxon>Actinomycetes</taxon>
        <taxon>Micrococcales</taxon>
        <taxon>Microbacteriaceae</taxon>
        <taxon>Microbacterium</taxon>
    </lineage>
</organism>
<proteinExistence type="inferred from homology"/>
<dbReference type="AlphaFoldDB" id="A0A5C8HN66"/>